<feature type="chain" id="PRO_5039164147" description="DUF4097 domain-containing protein" evidence="1">
    <location>
        <begin position="22"/>
        <end position="277"/>
    </location>
</feature>
<dbReference type="EMBL" id="CABEEP010000001">
    <property type="protein sequence ID" value="VTQ59080.1"/>
    <property type="molecule type" value="Genomic_DNA"/>
</dbReference>
<dbReference type="AlphaFoldDB" id="A0A1V8XAI5"/>
<feature type="domain" description="DUF4097" evidence="2">
    <location>
        <begin position="57"/>
        <end position="211"/>
    </location>
</feature>
<dbReference type="Proteomes" id="UP000352698">
    <property type="component" value="Unassembled WGS sequence"/>
</dbReference>
<dbReference type="RefSeq" id="WP_010736937.1">
    <property type="nucleotide sequence ID" value="NZ_AP027299.1"/>
</dbReference>
<name>A0A1V8XAI5_ENTHR</name>
<gene>
    <name evidence="3" type="ORF">NCTC12204_00291</name>
</gene>
<proteinExistence type="predicted"/>
<dbReference type="InterPro" id="IPR025164">
    <property type="entry name" value="Toastrack_DUF4097"/>
</dbReference>
<evidence type="ECO:0000313" key="4">
    <source>
        <dbReference type="Proteomes" id="UP000352698"/>
    </source>
</evidence>
<dbReference type="GeneID" id="56785983"/>
<organism evidence="3 4">
    <name type="scientific">Enterococcus hirae</name>
    <dbReference type="NCBI Taxonomy" id="1354"/>
    <lineage>
        <taxon>Bacteria</taxon>
        <taxon>Bacillati</taxon>
        <taxon>Bacillota</taxon>
        <taxon>Bacilli</taxon>
        <taxon>Lactobacillales</taxon>
        <taxon>Enterococcaceae</taxon>
        <taxon>Enterococcus</taxon>
    </lineage>
</organism>
<evidence type="ECO:0000313" key="3">
    <source>
        <dbReference type="EMBL" id="VTQ59080.1"/>
    </source>
</evidence>
<evidence type="ECO:0000259" key="2">
    <source>
        <dbReference type="Pfam" id="PF13349"/>
    </source>
</evidence>
<evidence type="ECO:0000256" key="1">
    <source>
        <dbReference type="SAM" id="SignalP"/>
    </source>
</evidence>
<feature type="signal peptide" evidence="1">
    <location>
        <begin position="1"/>
        <end position="21"/>
    </location>
</feature>
<accession>A0A1V8XAI5</accession>
<dbReference type="STRING" id="1354.A6P53_01365"/>
<sequence length="277" mass="30563">MKLKYFLMAGLGLMVSGGLLAGTTYAFGTHRSLAWENGPQLVEMNHDSQVISTKEKINKIVVNAQYQQVEIKRGKNFEVNSTYEKASKPQVTTKGDTLTINGNGREQNVLFHVMNNTSKITLTVPSELPLDQLVLEGEQGQLLLNDVVSENVSVTNNGGYITFNKVDGKKVKVNSVQSYVNIDNSDISNIELNAKYGNLFLNGFKNTQGTVMLENCYVDFLDNGEIGLDIDLLGMSTVTKNNEELPIKTVIKGENNIKITGYDSSVVIADENHQYDV</sequence>
<dbReference type="Pfam" id="PF13349">
    <property type="entry name" value="DUF4097"/>
    <property type="match status" value="1"/>
</dbReference>
<keyword evidence="1" id="KW-0732">Signal</keyword>
<reference evidence="3 4" key="1">
    <citation type="submission" date="2019-05" db="EMBL/GenBank/DDBJ databases">
        <authorList>
            <consortium name="Pathogen Informatics"/>
        </authorList>
    </citation>
    <scope>NUCLEOTIDE SEQUENCE [LARGE SCALE GENOMIC DNA]</scope>
    <source>
        <strain evidence="3 4">NCTC12204</strain>
    </source>
</reference>
<comment type="caution">
    <text evidence="3">The sequence shown here is derived from an EMBL/GenBank/DDBJ whole genome shotgun (WGS) entry which is preliminary data.</text>
</comment>
<protein>
    <recommendedName>
        <fullName evidence="2">DUF4097 domain-containing protein</fullName>
    </recommendedName>
</protein>